<dbReference type="InterPro" id="IPR002937">
    <property type="entry name" value="Amino_oxidase"/>
</dbReference>
<dbReference type="PANTHER" id="PTHR10668:SF105">
    <property type="entry name" value="DEHYDROGENASE-RELATED"/>
    <property type="match status" value="1"/>
</dbReference>
<dbReference type="PANTHER" id="PTHR10668">
    <property type="entry name" value="PHYTOENE DEHYDROGENASE"/>
    <property type="match status" value="1"/>
</dbReference>
<dbReference type="KEGG" id="msf:IT882_03065"/>
<dbReference type="GO" id="GO:0016491">
    <property type="term" value="F:oxidoreductase activity"/>
    <property type="evidence" value="ECO:0007669"/>
    <property type="project" value="InterPro"/>
</dbReference>
<gene>
    <name evidence="5" type="ORF">IT882_03065</name>
</gene>
<reference evidence="5 6" key="1">
    <citation type="submission" date="2020-11" db="EMBL/GenBank/DDBJ databases">
        <title>Amino acid is mineralized and recycled by bacteria in oceanic microbiome.</title>
        <authorList>
            <person name="Zheng L.Y."/>
        </authorList>
    </citation>
    <scope>NUCLEOTIDE SEQUENCE [LARGE SCALE GENOMIC DNA]</scope>
    <source>
        <strain evidence="5 6">A32-1</strain>
    </source>
</reference>
<dbReference type="Proteomes" id="UP000594480">
    <property type="component" value="Chromosome"/>
</dbReference>
<name>A0A7S8MZA5_9MICO</name>
<comment type="function">
    <text evidence="1">Probable oxidoreductase that may play a role as regulator of mitochondrial function.</text>
</comment>
<feature type="domain" description="Amine oxidase" evidence="4">
    <location>
        <begin position="14"/>
        <end position="468"/>
    </location>
</feature>
<evidence type="ECO:0000313" key="6">
    <source>
        <dbReference type="Proteomes" id="UP000594480"/>
    </source>
</evidence>
<evidence type="ECO:0000313" key="5">
    <source>
        <dbReference type="EMBL" id="QPE05100.1"/>
    </source>
</evidence>
<dbReference type="Gene3D" id="3.50.50.60">
    <property type="entry name" value="FAD/NAD(P)-binding domain"/>
    <property type="match status" value="2"/>
</dbReference>
<proteinExistence type="predicted"/>
<sequence length="487" mass="50583">MAAHATIVGSGPNGLTAAATLARAGLHVRVLEAAETIGGGLRTEALALPGFRHDVCSAVHPAALTSPVFRALGLDSGVSWLIPDASYAHPLDDGPAAIAWRDIGRTADDLGPDGRAWLATIRPLARHSDELVTFTGDQLIRMPRHPLTAIRYGLRVLEQGTALGAGSFRTPRAAALLAGAMAHANTWMPSLGSAAAGLLLTAQAHAGGWPVPRGGAHTIADALAADIRAHGGVIETGTRVTSLDGLDWGDPAAGDLLILDTSPRLLLTDSALPTRYAQAIRRYRYGPGVMKVDLALDGPVPWRDPDVGQAPTVHLGGTREEIIAAEREVARGRIPESPYVLAVQPSVIDATRAPAGKAVLWAYTHVPLGSPADATDTVLAQIERFAPGVRDQVLAVHAATAATRERANPAEIGGDISGGAFTMAQAIRRPVTSRHPWRTPLPGVYLGSASTPPGPGVHGMSGWHAARTALSDAAGVPITLDDLFGDH</sequence>
<accession>A0A7S8MZA5</accession>
<organism evidence="5 6">
    <name type="scientific">Microbacterium schleiferi</name>
    <dbReference type="NCBI Taxonomy" id="69362"/>
    <lineage>
        <taxon>Bacteria</taxon>
        <taxon>Bacillati</taxon>
        <taxon>Actinomycetota</taxon>
        <taxon>Actinomycetes</taxon>
        <taxon>Micrococcales</taxon>
        <taxon>Microbacteriaceae</taxon>
        <taxon>Microbacterium</taxon>
    </lineage>
</organism>
<dbReference type="EMBL" id="CP064760">
    <property type="protein sequence ID" value="QPE05100.1"/>
    <property type="molecule type" value="Genomic_DNA"/>
</dbReference>
<dbReference type="RefSeq" id="WP_195693119.1">
    <property type="nucleotide sequence ID" value="NZ_CP064760.1"/>
</dbReference>
<keyword evidence="6" id="KW-1185">Reference proteome</keyword>
<comment type="subunit">
    <text evidence="2">Interacts with COX5B; this interaction may contribute to localize PYROXD2 to the inner face of the inner mitochondrial membrane.</text>
</comment>
<evidence type="ECO:0000256" key="1">
    <source>
        <dbReference type="ARBA" id="ARBA00037217"/>
    </source>
</evidence>
<dbReference type="AlphaFoldDB" id="A0A7S8MZA5"/>
<evidence type="ECO:0000259" key="4">
    <source>
        <dbReference type="Pfam" id="PF01593"/>
    </source>
</evidence>
<protein>
    <recommendedName>
        <fullName evidence="3">Pyridine nucleotide-disulfide oxidoreductase domain-containing protein 2</fullName>
    </recommendedName>
</protein>
<dbReference type="Pfam" id="PF01593">
    <property type="entry name" value="Amino_oxidase"/>
    <property type="match status" value="1"/>
</dbReference>
<evidence type="ECO:0000256" key="3">
    <source>
        <dbReference type="ARBA" id="ARBA00040298"/>
    </source>
</evidence>
<dbReference type="SUPFAM" id="SSF51905">
    <property type="entry name" value="FAD/NAD(P)-binding domain"/>
    <property type="match status" value="1"/>
</dbReference>
<dbReference type="InterPro" id="IPR036188">
    <property type="entry name" value="FAD/NAD-bd_sf"/>
</dbReference>
<evidence type="ECO:0000256" key="2">
    <source>
        <dbReference type="ARBA" id="ARBA00038825"/>
    </source>
</evidence>